<reference evidence="2" key="1">
    <citation type="submission" date="2022-10" db="EMBL/GenBank/DDBJ databases">
        <title>Determination and structural analysis of whole genome sequence of Sarocladium strictum F4-1.</title>
        <authorList>
            <person name="Hu L."/>
            <person name="Jiang Y."/>
        </authorList>
    </citation>
    <scope>NUCLEOTIDE SEQUENCE</scope>
    <source>
        <strain evidence="2">F4-1</strain>
    </source>
</reference>
<dbReference type="GO" id="GO:0004029">
    <property type="term" value="F:aldehyde dehydrogenase (NAD+) activity"/>
    <property type="evidence" value="ECO:0007669"/>
    <property type="project" value="TreeGrafter"/>
</dbReference>
<dbReference type="AlphaFoldDB" id="A0AA39GBV2"/>
<dbReference type="Gene3D" id="3.40.50.720">
    <property type="entry name" value="NAD(P)-binding Rossmann-like Domain"/>
    <property type="match status" value="1"/>
</dbReference>
<dbReference type="SUPFAM" id="SSF51735">
    <property type="entry name" value="NAD(P)-binding Rossmann-fold domains"/>
    <property type="match status" value="1"/>
</dbReference>
<organism evidence="2 3">
    <name type="scientific">Sarocladium strictum</name>
    <name type="common">Black bundle disease fungus</name>
    <name type="synonym">Acremonium strictum</name>
    <dbReference type="NCBI Taxonomy" id="5046"/>
    <lineage>
        <taxon>Eukaryota</taxon>
        <taxon>Fungi</taxon>
        <taxon>Dikarya</taxon>
        <taxon>Ascomycota</taxon>
        <taxon>Pezizomycotina</taxon>
        <taxon>Sordariomycetes</taxon>
        <taxon>Hypocreomycetidae</taxon>
        <taxon>Hypocreales</taxon>
        <taxon>Sarocladiaceae</taxon>
        <taxon>Sarocladium</taxon>
    </lineage>
</organism>
<protein>
    <recommendedName>
        <fullName evidence="1">NAD(P)-binding domain-containing protein</fullName>
    </recommendedName>
</protein>
<dbReference type="Proteomes" id="UP001175261">
    <property type="component" value="Unassembled WGS sequence"/>
</dbReference>
<evidence type="ECO:0000259" key="1">
    <source>
        <dbReference type="Pfam" id="PF13460"/>
    </source>
</evidence>
<dbReference type="PANTHER" id="PTHR48079:SF6">
    <property type="entry name" value="NAD(P)-BINDING DOMAIN-CONTAINING PROTEIN-RELATED"/>
    <property type="match status" value="1"/>
</dbReference>
<dbReference type="PANTHER" id="PTHR48079">
    <property type="entry name" value="PROTEIN YEEZ"/>
    <property type="match status" value="1"/>
</dbReference>
<proteinExistence type="predicted"/>
<feature type="domain" description="NAD(P)-binding" evidence="1">
    <location>
        <begin position="9"/>
        <end position="94"/>
    </location>
</feature>
<dbReference type="GO" id="GO:0005737">
    <property type="term" value="C:cytoplasm"/>
    <property type="evidence" value="ECO:0007669"/>
    <property type="project" value="TreeGrafter"/>
</dbReference>
<keyword evidence="3" id="KW-1185">Reference proteome</keyword>
<dbReference type="InterPro" id="IPR016040">
    <property type="entry name" value="NAD(P)-bd_dom"/>
</dbReference>
<comment type="caution">
    <text evidence="2">The sequence shown here is derived from an EMBL/GenBank/DDBJ whole genome shotgun (WGS) entry which is preliminary data.</text>
</comment>
<accession>A0AA39GBV2</accession>
<dbReference type="Pfam" id="PF13460">
    <property type="entry name" value="NAD_binding_10"/>
    <property type="match status" value="1"/>
</dbReference>
<dbReference type="EMBL" id="JAPDFR010000008">
    <property type="protein sequence ID" value="KAK0384119.1"/>
    <property type="molecule type" value="Genomic_DNA"/>
</dbReference>
<dbReference type="InterPro" id="IPR051783">
    <property type="entry name" value="NAD(P)-dependent_oxidoreduct"/>
</dbReference>
<dbReference type="InterPro" id="IPR036291">
    <property type="entry name" value="NAD(P)-bd_dom_sf"/>
</dbReference>
<gene>
    <name evidence="2" type="ORF">NLU13_8208</name>
</gene>
<sequence>MAPKLFLTGATGYIGGTAHAYIAKAHPDWEITLLVRSEERAKPIKEAYPNTKFLYGSLDDADIVQKAAAEADIVVHTAESSDHQEGAKNIAKGLAAGHSADKPGYWIHTSGTSILTWYDAQNDRHGEAPLPDQKYHDIETVDRLVTLPDAADHRVVDKIVQAAISDAVKVAIVCPPTIYGKGSGVVNKRSIQVPDMAKGSLEKGFAPIVGAGKTEWDNVHIDDLGDLFLKLVDATQDSSKAKDPEIFGPRAYFFAENGYHKWADVAQWVAEAASKQGYFPEALTKSVSQKEVALMDGVSTASWGDNSKGVAERARKYLGWSPKGVPLKDTIDEVVGLEAKALGLTPKEKKG</sequence>
<evidence type="ECO:0000313" key="2">
    <source>
        <dbReference type="EMBL" id="KAK0384119.1"/>
    </source>
</evidence>
<evidence type="ECO:0000313" key="3">
    <source>
        <dbReference type="Proteomes" id="UP001175261"/>
    </source>
</evidence>
<name>A0AA39GBV2_SARSR</name>